<dbReference type="Proteomes" id="UP001430455">
    <property type="component" value="Unassembled WGS sequence"/>
</dbReference>
<dbReference type="GO" id="GO:0016787">
    <property type="term" value="F:hydrolase activity"/>
    <property type="evidence" value="ECO:0007669"/>
    <property type="project" value="UniProtKB-KW"/>
</dbReference>
<evidence type="ECO:0000256" key="1">
    <source>
        <dbReference type="SAM" id="Phobius"/>
    </source>
</evidence>
<keyword evidence="3" id="KW-1185">Reference proteome</keyword>
<reference evidence="2 3" key="1">
    <citation type="submission" date="2021-06" db="EMBL/GenBank/DDBJ databases">
        <title>Halomicroarcula sp. a new haloarchaeum isolated from saline soil.</title>
        <authorList>
            <person name="Duran-Viseras A."/>
            <person name="Sanchez-Porro C."/>
            <person name="Ventosa A."/>
        </authorList>
    </citation>
    <scope>NUCLEOTIDE SEQUENCE [LARGE SCALE GENOMIC DNA]</scope>
    <source>
        <strain evidence="2 3">F27</strain>
    </source>
</reference>
<gene>
    <name evidence="2" type="ORF">EGH23_23830</name>
</gene>
<keyword evidence="1" id="KW-0812">Transmembrane</keyword>
<keyword evidence="1" id="KW-1133">Transmembrane helix</keyword>
<proteinExistence type="predicted"/>
<comment type="caution">
    <text evidence="2">The sequence shown here is derived from an EMBL/GenBank/DDBJ whole genome shotgun (WGS) entry which is preliminary data.</text>
</comment>
<evidence type="ECO:0000313" key="3">
    <source>
        <dbReference type="Proteomes" id="UP001430455"/>
    </source>
</evidence>
<organism evidence="2 3">
    <name type="scientific">Haloarcula nitratireducens</name>
    <dbReference type="NCBI Taxonomy" id="2487749"/>
    <lineage>
        <taxon>Archaea</taxon>
        <taxon>Methanobacteriati</taxon>
        <taxon>Methanobacteriota</taxon>
        <taxon>Stenosarchaea group</taxon>
        <taxon>Halobacteria</taxon>
        <taxon>Halobacteriales</taxon>
        <taxon>Haloarculaceae</taxon>
        <taxon>Haloarcula</taxon>
    </lineage>
</organism>
<feature type="transmembrane region" description="Helical" evidence="1">
    <location>
        <begin position="53"/>
        <end position="71"/>
    </location>
</feature>
<dbReference type="RefSeq" id="WP_220582484.1">
    <property type="nucleotide sequence ID" value="NZ_RKLT01000031.1"/>
</dbReference>
<sequence length="205" mass="22716">MMLPTHALVGLAIALPVSVAFPEFASLCLFSGLFGGVFPDFDLYIGHRKTLHFPVYYSVLSLLVIPAAVLVQTPWIIGITIALVAATVHSVMDIFGGGLELRPWEATSERAVYNHFHDHWIAPRRWVRYDGAPEDLLLSLSIAGPLLFVVEGRFLWIVVGALAVSVSYVVLRRTLATIAETLVENFLKKMLPDSLLAYLPARYVR</sequence>
<feature type="transmembrane region" description="Helical" evidence="1">
    <location>
        <begin position="154"/>
        <end position="171"/>
    </location>
</feature>
<dbReference type="EMBL" id="RKLT01000031">
    <property type="protein sequence ID" value="MBX0297899.1"/>
    <property type="molecule type" value="Genomic_DNA"/>
</dbReference>
<dbReference type="AlphaFoldDB" id="A0AAW4PJL0"/>
<protein>
    <submittedName>
        <fullName evidence="2">Metal-dependent hydrolase</fullName>
    </submittedName>
</protein>
<accession>A0AAW4PJL0</accession>
<keyword evidence="1" id="KW-0472">Membrane</keyword>
<evidence type="ECO:0000313" key="2">
    <source>
        <dbReference type="EMBL" id="MBX0297899.1"/>
    </source>
</evidence>
<feature type="transmembrane region" description="Helical" evidence="1">
    <location>
        <begin position="76"/>
        <end position="95"/>
    </location>
</feature>
<name>A0AAW4PJL0_9EURY</name>
<keyword evidence="2" id="KW-0378">Hydrolase</keyword>